<dbReference type="GO" id="GO:0016491">
    <property type="term" value="F:oxidoreductase activity"/>
    <property type="evidence" value="ECO:0007669"/>
    <property type="project" value="UniProtKB-KW"/>
</dbReference>
<sequence>MKVVLITGGAKRLGQAMAEQFAAEGWQVCVHYHHSACDAANLVARLPQARSYGLDLLAADADFAGLIAQVVADCGRLDCVVNSAALFEEDGFFELSPVAFDRQLAVNFRAPLMLAAAYGQWLRQQDARGSVVNILDQKLFNLNPDYFSYTLSKLALKESIRLQAMAAAPYLRVNGVAPGLTLLSGEQTADNFARAHRMTALGEGTRPQSVAEAVHFLAEAVQITGQVLTVDDGQHLLPLARDVMFAVEA</sequence>
<dbReference type="EMBL" id="RBID01000003">
    <property type="protein sequence ID" value="RKQ62068.1"/>
    <property type="molecule type" value="Genomic_DNA"/>
</dbReference>
<keyword evidence="2" id="KW-0560">Oxidoreductase</keyword>
<name>A0A495BK79_VOGIN</name>
<accession>A0A495BK79</accession>
<dbReference type="SUPFAM" id="SSF51735">
    <property type="entry name" value="NAD(P)-binding Rossmann-fold domains"/>
    <property type="match status" value="1"/>
</dbReference>
<dbReference type="Pfam" id="PF13561">
    <property type="entry name" value="adh_short_C2"/>
    <property type="match status" value="1"/>
</dbReference>
<evidence type="ECO:0000256" key="2">
    <source>
        <dbReference type="ARBA" id="ARBA00023002"/>
    </source>
</evidence>
<dbReference type="InterPro" id="IPR036291">
    <property type="entry name" value="NAD(P)-bd_dom_sf"/>
</dbReference>
<evidence type="ECO:0000313" key="3">
    <source>
        <dbReference type="EMBL" id="RKQ62068.1"/>
    </source>
</evidence>
<dbReference type="PANTHER" id="PTHR43639">
    <property type="entry name" value="OXIDOREDUCTASE, SHORT-CHAIN DEHYDROGENASE/REDUCTASE FAMILY (AFU_ORTHOLOGUE AFUA_5G02870)"/>
    <property type="match status" value="1"/>
</dbReference>
<dbReference type="InterPro" id="IPR002347">
    <property type="entry name" value="SDR_fam"/>
</dbReference>
<gene>
    <name evidence="3" type="ORF">C8E02_0294</name>
</gene>
<protein>
    <recommendedName>
        <fullName evidence="5">NAD(P)-dependent dehydrogenase (Short-subunit alcohol dehydrogenase family)</fullName>
    </recommendedName>
</protein>
<dbReference type="PANTHER" id="PTHR43639:SF1">
    <property type="entry name" value="SHORT-CHAIN DEHYDROGENASE_REDUCTASE FAMILY PROTEIN"/>
    <property type="match status" value="1"/>
</dbReference>
<dbReference type="Gene3D" id="3.40.50.720">
    <property type="entry name" value="NAD(P)-binding Rossmann-like Domain"/>
    <property type="match status" value="1"/>
</dbReference>
<dbReference type="AlphaFoldDB" id="A0A495BK79"/>
<comment type="similarity">
    <text evidence="1">Belongs to the short-chain dehydrogenases/reductases (SDR) family.</text>
</comment>
<organism evidence="3 4">
    <name type="scientific">Vogesella indigofera</name>
    <name type="common">Pseudomonas indigofera</name>
    <dbReference type="NCBI Taxonomy" id="45465"/>
    <lineage>
        <taxon>Bacteria</taxon>
        <taxon>Pseudomonadati</taxon>
        <taxon>Pseudomonadota</taxon>
        <taxon>Betaproteobacteria</taxon>
        <taxon>Neisseriales</taxon>
        <taxon>Chromobacteriaceae</taxon>
        <taxon>Vogesella</taxon>
    </lineage>
</organism>
<evidence type="ECO:0000313" key="4">
    <source>
        <dbReference type="Proteomes" id="UP000279384"/>
    </source>
</evidence>
<reference evidence="3 4" key="1">
    <citation type="submission" date="2018-10" db="EMBL/GenBank/DDBJ databases">
        <title>Genomic Encyclopedia of Type Strains, Phase IV (KMG-IV): sequencing the most valuable type-strain genomes for metagenomic binning, comparative biology and taxonomic classification.</title>
        <authorList>
            <person name="Goeker M."/>
        </authorList>
    </citation>
    <scope>NUCLEOTIDE SEQUENCE [LARGE SCALE GENOMIC DNA]</scope>
    <source>
        <strain evidence="3 4">DSM 3303</strain>
    </source>
</reference>
<evidence type="ECO:0008006" key="5">
    <source>
        <dbReference type="Google" id="ProtNLM"/>
    </source>
</evidence>
<evidence type="ECO:0000256" key="1">
    <source>
        <dbReference type="ARBA" id="ARBA00006484"/>
    </source>
</evidence>
<proteinExistence type="inferred from homology"/>
<dbReference type="Proteomes" id="UP000279384">
    <property type="component" value="Unassembled WGS sequence"/>
</dbReference>
<dbReference type="PRINTS" id="PR00081">
    <property type="entry name" value="GDHRDH"/>
</dbReference>
<dbReference type="RefSeq" id="WP_170152076.1">
    <property type="nucleotide sequence ID" value="NZ_RBID01000003.1"/>
</dbReference>
<comment type="caution">
    <text evidence="3">The sequence shown here is derived from an EMBL/GenBank/DDBJ whole genome shotgun (WGS) entry which is preliminary data.</text>
</comment>